<dbReference type="EMBL" id="CAJPVJ010004587">
    <property type="protein sequence ID" value="CAG2168746.1"/>
    <property type="molecule type" value="Genomic_DNA"/>
</dbReference>
<organism evidence="4">
    <name type="scientific">Oppiella nova</name>
    <dbReference type="NCBI Taxonomy" id="334625"/>
    <lineage>
        <taxon>Eukaryota</taxon>
        <taxon>Metazoa</taxon>
        <taxon>Ecdysozoa</taxon>
        <taxon>Arthropoda</taxon>
        <taxon>Chelicerata</taxon>
        <taxon>Arachnida</taxon>
        <taxon>Acari</taxon>
        <taxon>Acariformes</taxon>
        <taxon>Sarcoptiformes</taxon>
        <taxon>Oribatida</taxon>
        <taxon>Brachypylina</taxon>
        <taxon>Oppioidea</taxon>
        <taxon>Oppiidae</taxon>
        <taxon>Oppiella</taxon>
    </lineage>
</organism>
<feature type="domain" description="Folliculin-interacting protein middle" evidence="2">
    <location>
        <begin position="140"/>
        <end position="250"/>
    </location>
</feature>
<reference evidence="4" key="1">
    <citation type="submission" date="2020-11" db="EMBL/GenBank/DDBJ databases">
        <authorList>
            <person name="Tran Van P."/>
        </authorList>
    </citation>
    <scope>NUCLEOTIDE SEQUENCE</scope>
</reference>
<evidence type="ECO:0000313" key="5">
    <source>
        <dbReference type="Proteomes" id="UP000728032"/>
    </source>
</evidence>
<accession>A0A7R9M0G0</accession>
<dbReference type="PANTHER" id="PTHR21634">
    <property type="entry name" value="RE13835P"/>
    <property type="match status" value="1"/>
</dbReference>
<evidence type="ECO:0000313" key="4">
    <source>
        <dbReference type="EMBL" id="CAD7651291.1"/>
    </source>
</evidence>
<dbReference type="Pfam" id="PF14637">
    <property type="entry name" value="FNIP_M"/>
    <property type="match status" value="1"/>
</dbReference>
<dbReference type="PANTHER" id="PTHR21634:SF9">
    <property type="entry name" value="RE13835P"/>
    <property type="match status" value="1"/>
</dbReference>
<dbReference type="InterPro" id="IPR028086">
    <property type="entry name" value="FNIP_C_dom"/>
</dbReference>
<dbReference type="GO" id="GO:0042030">
    <property type="term" value="F:ATPase inhibitor activity"/>
    <property type="evidence" value="ECO:0007669"/>
    <property type="project" value="TreeGrafter"/>
</dbReference>
<keyword evidence="5" id="KW-1185">Reference proteome</keyword>
<evidence type="ECO:0000256" key="1">
    <source>
        <dbReference type="SAM" id="MobiDB-lite"/>
    </source>
</evidence>
<dbReference type="GO" id="GO:0051087">
    <property type="term" value="F:protein-folding chaperone binding"/>
    <property type="evidence" value="ECO:0007669"/>
    <property type="project" value="TreeGrafter"/>
</dbReference>
<dbReference type="GO" id="GO:0005737">
    <property type="term" value="C:cytoplasm"/>
    <property type="evidence" value="ECO:0007669"/>
    <property type="project" value="TreeGrafter"/>
</dbReference>
<feature type="region of interest" description="Disordered" evidence="1">
    <location>
        <begin position="383"/>
        <end position="405"/>
    </location>
</feature>
<proteinExistence type="predicted"/>
<feature type="compositionally biased region" description="Low complexity" evidence="1">
    <location>
        <begin position="391"/>
        <end position="405"/>
    </location>
</feature>
<name>A0A7R9M0G0_9ACAR</name>
<dbReference type="OrthoDB" id="10051712at2759"/>
<evidence type="ECO:0000259" key="2">
    <source>
        <dbReference type="Pfam" id="PF14637"/>
    </source>
</evidence>
<dbReference type="Pfam" id="PF14638">
    <property type="entry name" value="FNIP_C"/>
    <property type="match status" value="1"/>
</dbReference>
<dbReference type="EMBL" id="OC919412">
    <property type="protein sequence ID" value="CAD7651291.1"/>
    <property type="molecule type" value="Genomic_DNA"/>
</dbReference>
<protein>
    <submittedName>
        <fullName evidence="4">Uncharacterized protein</fullName>
    </submittedName>
</protein>
<sequence>MDTAMSPSPHTQCCEGSPMATTSATDMLNVWPKVGVFLMNSCGQCGYQWLPQTIRHKVLDIITKQHIHHRKHHHNAHHHNPDGNEDNNRTIESTIYEMIFGSVALNFCAQNSSKIHRLSDDLLMTSFIFQIDFSNGRIIHKKYGLAIIWSIGECDGQLRQLILKETLIMDALINELRNELIESRLKSPKHIHTSVTKLMKSVNDYLSVCRLTSRISDDQFIDELIALINGFDTKSTHFFVSHLLTSILMFKYKANKMKLILWSNDVNKVSFVSQLLIVINQFLRPNTQTISYLTPQMKSIKFCHNFDAMKRTSSVTPITKSIISERKSRDESLGYESLTESGSTTTSTICDYNGFAPKSMDTSTPLEQSLEQSVDAIDTELELPVDPNDDSMQTPSSSQSSSQLIQSKNYFREYRNLRFTSDGIFDDCTDEEDIHSLDSSDNCLTNGDKYSYCLMNGVNDDDDFGSDAVTDVEEIRESHVVSGFGEISMPQLIADVSAHTNEISLSQSPTISDTYLSQISIQGIINSKTIGSYDELIAECLRKSTNDLNDNTVIVCDCDLWRIHYIESSRSQPAIMSSSVGQLCETIAQLSAIQMNSQFIMRFIDNKINELIDKSIVLKSLVESNCVDNHIPVIIALNRHSLLNNYNHFRHCDRTHETRFVETFL</sequence>
<gene>
    <name evidence="4" type="ORF">ONB1V03_LOCUS8230</name>
</gene>
<feature type="domain" description="Folliculin-interacting protein C-terminal" evidence="3">
    <location>
        <begin position="511"/>
        <end position="625"/>
    </location>
</feature>
<evidence type="ECO:0000259" key="3">
    <source>
        <dbReference type="Pfam" id="PF14638"/>
    </source>
</evidence>
<dbReference type="InterPro" id="IPR028085">
    <property type="entry name" value="FNIP_mid_dom"/>
</dbReference>
<dbReference type="Proteomes" id="UP000728032">
    <property type="component" value="Unassembled WGS sequence"/>
</dbReference>
<dbReference type="AlphaFoldDB" id="A0A7R9M0G0"/>